<sequence>MNDKNLIRNIKILLIFFSLCFFSMIVYLTYFDIFVADKIANDTSNQRVRLEESKILRGSILDRDGDIIVYSEVKNGKDQRRVYKYGEEFAHLTGYNSYKYGKSGIELAYNDVLIGRASASYDMVGNFFKGLREFINKDTKRGDDVYLTIDKNLQNKAFNVLGNDRGAVVVLNPKTGEILAMVSKPSFNPQDYFDDNTNKIKVYNSEQSGAPQVNRAVSGNYTPGSTFKIITTASALENIGNINKKYFNCTGKLKIGNYVLSDAGGEAHGRLDLQSAFRVSCNSTFGQIGMELGYDKLKNTAENFMFNGDISFNDEYSIFNVREGSIDIKDEKDRAYLAQSAIGQGEVTASPLQMALVASSIANDGVMMKPYVVKEIKDRYDVSLYQAKPEKLTSPVSKDVADKIKGYMEEVVKEGTGKNARISGIKIAGKTGTAEVGENQEPHSWFVGFAPVENPQIAFAVIVENGGAGGKRAAEIAREVMRAYFKK</sequence>
<keyword evidence="1" id="KW-0812">Transmembrane</keyword>
<dbReference type="PANTHER" id="PTHR30627">
    <property type="entry name" value="PEPTIDOGLYCAN D,D-TRANSPEPTIDASE"/>
    <property type="match status" value="1"/>
</dbReference>
<dbReference type="Gene3D" id="3.90.1310.10">
    <property type="entry name" value="Penicillin-binding protein 2a (Domain 2)"/>
    <property type="match status" value="1"/>
</dbReference>
<evidence type="ECO:0000259" key="3">
    <source>
        <dbReference type="Pfam" id="PF21922"/>
    </source>
</evidence>
<keyword evidence="5" id="KW-1185">Reference proteome</keyword>
<dbReference type="InterPro" id="IPR050515">
    <property type="entry name" value="Beta-lactam/transpept"/>
</dbReference>
<reference evidence="4 5" key="1">
    <citation type="submission" date="2019-03" db="EMBL/GenBank/DDBJ databases">
        <title>Genomic Encyclopedia of Type Strains, Phase IV (KMG-IV): sequencing the most valuable type-strain genomes for metagenomic binning, comparative biology and taxonomic classification.</title>
        <authorList>
            <person name="Goeker M."/>
        </authorList>
    </citation>
    <scope>NUCLEOTIDE SEQUENCE [LARGE SCALE GENOMIC DNA]</scope>
    <source>
        <strain evidence="4 5">DSM 24455</strain>
    </source>
</reference>
<feature type="domain" description="Penicillin-binding protein transpeptidase" evidence="2">
    <location>
        <begin position="166"/>
        <end position="481"/>
    </location>
</feature>
<dbReference type="EMBL" id="SOAZ01000001">
    <property type="protein sequence ID" value="TDT63723.1"/>
    <property type="molecule type" value="Genomic_DNA"/>
</dbReference>
<dbReference type="GO" id="GO:0071972">
    <property type="term" value="F:peptidoglycan L,D-transpeptidase activity"/>
    <property type="evidence" value="ECO:0007669"/>
    <property type="project" value="TreeGrafter"/>
</dbReference>
<dbReference type="AlphaFoldDB" id="A0A4R7KUG5"/>
<gene>
    <name evidence="4" type="ORF">EDD71_101150</name>
</gene>
<dbReference type="Pfam" id="PF00905">
    <property type="entry name" value="Transpeptidase"/>
    <property type="match status" value="1"/>
</dbReference>
<dbReference type="InterPro" id="IPR012338">
    <property type="entry name" value="Beta-lactam/transpept-like"/>
</dbReference>
<evidence type="ECO:0000256" key="1">
    <source>
        <dbReference type="SAM" id="Phobius"/>
    </source>
</evidence>
<dbReference type="Gene3D" id="3.40.710.10">
    <property type="entry name" value="DD-peptidase/beta-lactamase superfamily"/>
    <property type="match status" value="1"/>
</dbReference>
<dbReference type="OrthoDB" id="9766847at2"/>
<comment type="caution">
    <text evidence="4">The sequence shown here is derived from an EMBL/GenBank/DDBJ whole genome shotgun (WGS) entry which is preliminary data.</text>
</comment>
<dbReference type="InterPro" id="IPR001460">
    <property type="entry name" value="PCN-bd_Tpept"/>
</dbReference>
<keyword evidence="1" id="KW-0472">Membrane</keyword>
<organism evidence="4 5">
    <name type="scientific">Fonticella tunisiensis</name>
    <dbReference type="NCBI Taxonomy" id="1096341"/>
    <lineage>
        <taxon>Bacteria</taxon>
        <taxon>Bacillati</taxon>
        <taxon>Bacillota</taxon>
        <taxon>Clostridia</taxon>
        <taxon>Eubacteriales</taxon>
        <taxon>Clostridiaceae</taxon>
        <taxon>Fonticella</taxon>
    </lineage>
</organism>
<dbReference type="Proteomes" id="UP000295325">
    <property type="component" value="Unassembled WGS sequence"/>
</dbReference>
<accession>A0A4R7KUG5</accession>
<evidence type="ECO:0000313" key="5">
    <source>
        <dbReference type="Proteomes" id="UP000295325"/>
    </source>
</evidence>
<dbReference type="GO" id="GO:0071555">
    <property type="term" value="P:cell wall organization"/>
    <property type="evidence" value="ECO:0007669"/>
    <property type="project" value="TreeGrafter"/>
</dbReference>
<keyword evidence="1" id="KW-1133">Transmembrane helix</keyword>
<dbReference type="GO" id="GO:0008658">
    <property type="term" value="F:penicillin binding"/>
    <property type="evidence" value="ECO:0007669"/>
    <property type="project" value="InterPro"/>
</dbReference>
<name>A0A4R7KUG5_9CLOT</name>
<feature type="transmembrane region" description="Helical" evidence="1">
    <location>
        <begin position="12"/>
        <end position="31"/>
    </location>
</feature>
<dbReference type="InterPro" id="IPR054120">
    <property type="entry name" value="PBPA_dimer"/>
</dbReference>
<dbReference type="PANTHER" id="PTHR30627:SF24">
    <property type="entry name" value="PENICILLIN-BINDING PROTEIN 4B"/>
    <property type="match status" value="1"/>
</dbReference>
<evidence type="ECO:0000313" key="4">
    <source>
        <dbReference type="EMBL" id="TDT63723.1"/>
    </source>
</evidence>
<feature type="domain" description="Penicillin binding protein A dimerisation" evidence="3">
    <location>
        <begin position="57"/>
        <end position="120"/>
    </location>
</feature>
<dbReference type="RefSeq" id="WP_133626839.1">
    <property type="nucleotide sequence ID" value="NZ_SOAZ01000001.1"/>
</dbReference>
<dbReference type="Pfam" id="PF21922">
    <property type="entry name" value="PBP_dimer_2"/>
    <property type="match status" value="1"/>
</dbReference>
<protein>
    <submittedName>
        <fullName evidence="4">Cell elongation-specific peptidoglycan D,D-transpeptidase</fullName>
    </submittedName>
</protein>
<dbReference type="GO" id="GO:0005886">
    <property type="term" value="C:plasma membrane"/>
    <property type="evidence" value="ECO:0007669"/>
    <property type="project" value="TreeGrafter"/>
</dbReference>
<evidence type="ECO:0000259" key="2">
    <source>
        <dbReference type="Pfam" id="PF00905"/>
    </source>
</evidence>
<proteinExistence type="predicted"/>
<dbReference type="SUPFAM" id="SSF56601">
    <property type="entry name" value="beta-lactamase/transpeptidase-like"/>
    <property type="match status" value="1"/>
</dbReference>